<proteinExistence type="predicted"/>
<keyword evidence="2" id="KW-1185">Reference proteome</keyword>
<dbReference type="EMBL" id="CAJVPT010051662">
    <property type="protein sequence ID" value="CAG8748232.1"/>
    <property type="molecule type" value="Genomic_DNA"/>
</dbReference>
<evidence type="ECO:0000313" key="2">
    <source>
        <dbReference type="Proteomes" id="UP000789525"/>
    </source>
</evidence>
<sequence>MNAVGYGRILLPANQTGHAFASLVDKSTSLFQLGASTDIVLHLQPLQRDGSVGLALALCLAAVNAFERPLDTAFFALLVRDDYLFFALSSADVQSSHLVPP</sequence>
<gene>
    <name evidence="1" type="ORF">ACOLOM_LOCUS12565</name>
</gene>
<evidence type="ECO:0000313" key="1">
    <source>
        <dbReference type="EMBL" id="CAG8748232.1"/>
    </source>
</evidence>
<comment type="caution">
    <text evidence="1">The sequence shown here is derived from an EMBL/GenBank/DDBJ whole genome shotgun (WGS) entry which is preliminary data.</text>
</comment>
<dbReference type="Proteomes" id="UP000789525">
    <property type="component" value="Unassembled WGS sequence"/>
</dbReference>
<accession>A0ACA9QH19</accession>
<name>A0ACA9QH19_9GLOM</name>
<feature type="non-terminal residue" evidence="1">
    <location>
        <position position="101"/>
    </location>
</feature>
<reference evidence="1" key="1">
    <citation type="submission" date="2021-06" db="EMBL/GenBank/DDBJ databases">
        <authorList>
            <person name="Kallberg Y."/>
            <person name="Tangrot J."/>
            <person name="Rosling A."/>
        </authorList>
    </citation>
    <scope>NUCLEOTIDE SEQUENCE</scope>
    <source>
        <strain evidence="1">CL356</strain>
    </source>
</reference>
<organism evidence="1 2">
    <name type="scientific">Acaulospora colombiana</name>
    <dbReference type="NCBI Taxonomy" id="27376"/>
    <lineage>
        <taxon>Eukaryota</taxon>
        <taxon>Fungi</taxon>
        <taxon>Fungi incertae sedis</taxon>
        <taxon>Mucoromycota</taxon>
        <taxon>Glomeromycotina</taxon>
        <taxon>Glomeromycetes</taxon>
        <taxon>Diversisporales</taxon>
        <taxon>Acaulosporaceae</taxon>
        <taxon>Acaulospora</taxon>
    </lineage>
</organism>
<protein>
    <submittedName>
        <fullName evidence="1">7160_t:CDS:1</fullName>
    </submittedName>
</protein>